<dbReference type="InterPro" id="IPR036983">
    <property type="entry name" value="AIM24_sf"/>
</dbReference>
<dbReference type="AlphaFoldDB" id="A0A061C106"/>
<dbReference type="OrthoDB" id="9779518at2"/>
<dbReference type="Pfam" id="PF01987">
    <property type="entry name" value="AIM24"/>
    <property type="match status" value="1"/>
</dbReference>
<dbReference type="SUPFAM" id="SSF51219">
    <property type="entry name" value="TRAP-like"/>
    <property type="match status" value="1"/>
</dbReference>
<dbReference type="InterPro" id="IPR002838">
    <property type="entry name" value="AIM24"/>
</dbReference>
<reference evidence="1" key="1">
    <citation type="submission" date="2018-07" db="EMBL/GenBank/DDBJ databases">
        <authorList>
            <person name="Somerville V."/>
        </authorList>
    </citation>
    <scope>NUCLEOTIDE SEQUENCE</scope>
    <source>
        <strain evidence="1">NWC_2_2</strain>
    </source>
</reference>
<gene>
    <name evidence="1" type="ORF">DQL93_05910</name>
    <name evidence="2" type="ORF">LOB85_00785</name>
</gene>
<dbReference type="PANTHER" id="PTHR43657">
    <property type="entry name" value="TRYPTOPHAN RNA-BINDING ATTENUATOR PROTEIN-LIKE PROTEIN"/>
    <property type="match status" value="1"/>
</dbReference>
<evidence type="ECO:0000313" key="1">
    <source>
        <dbReference type="EMBL" id="AZA16112.1"/>
    </source>
</evidence>
<dbReference type="EMBL" id="JAJNUY010000002">
    <property type="protein sequence ID" value="MCD5562713.1"/>
    <property type="molecule type" value="Genomic_DNA"/>
</dbReference>
<dbReference type="NCBIfam" id="TIGR00266">
    <property type="entry name" value="TIGR00266 family protein"/>
    <property type="match status" value="1"/>
</dbReference>
<dbReference type="Gene3D" id="3.60.160.10">
    <property type="entry name" value="Mitochondrial biogenesis AIM24"/>
    <property type="match status" value="1"/>
</dbReference>
<dbReference type="RefSeq" id="WP_025895793.1">
    <property type="nucleotide sequence ID" value="NZ_BJLO01000096.1"/>
</dbReference>
<name>A0A061C106_LACDL</name>
<reference evidence="2 3" key="2">
    <citation type="submission" date="2021-12" db="EMBL/GenBank/DDBJ databases">
        <title>Antimicrobial susceptibility of Lactobacillus delbrueckii subsp. lactis obtained from milk products and other habitats.</title>
        <authorList>
            <person name="Shani N."/>
        </authorList>
    </citation>
    <scope>NUCLEOTIDE SEQUENCE [LARGE SCALE GENOMIC DNA]</scope>
    <source>
        <strain evidence="2 3">FAM 21755</strain>
    </source>
</reference>
<dbReference type="InterPro" id="IPR016031">
    <property type="entry name" value="Trp_RNA-bd_attenuator-like_dom"/>
</dbReference>
<sequence>MKYELSGGNTCPLATVTLDKGESIKVENGAMVYMKDVTIAGKMNSSKKGLGGLLGAIGRSLTSGESMFITQATGDADGGQIGVAPAIPGKILKLSVGKQQYCLNTGAFLASDDSVSYKMKSQSFSKAAFGGTGGFYVMQTEGEGDMLVNAFGDLVELTVTSNKPISIDNEHVIAWDANLDYDIKVASGMFGFTSGEGLVNHFTGDGKVIIQTRNLRSLAEALQPFIVEKNSNS</sequence>
<protein>
    <submittedName>
        <fullName evidence="1">TIGR00266 family protein</fullName>
    </submittedName>
</protein>
<dbReference type="Proteomes" id="UP001200334">
    <property type="component" value="Unassembled WGS sequence"/>
</dbReference>
<accession>A0A061C106</accession>
<evidence type="ECO:0000313" key="2">
    <source>
        <dbReference type="EMBL" id="MCD5562713.1"/>
    </source>
</evidence>
<dbReference type="PANTHER" id="PTHR43657:SF1">
    <property type="entry name" value="ALTERED INHERITANCE OF MITOCHONDRIA PROTEIN 24, MITOCHONDRIAL"/>
    <property type="match status" value="1"/>
</dbReference>
<proteinExistence type="predicted"/>
<evidence type="ECO:0000313" key="3">
    <source>
        <dbReference type="Proteomes" id="UP001200334"/>
    </source>
</evidence>
<dbReference type="EMBL" id="CP031023">
    <property type="protein sequence ID" value="AZA16112.1"/>
    <property type="molecule type" value="Genomic_DNA"/>
</dbReference>
<organism evidence="1">
    <name type="scientific">Lactobacillus delbrueckii subsp. lactis</name>
    <dbReference type="NCBI Taxonomy" id="29397"/>
    <lineage>
        <taxon>Bacteria</taxon>
        <taxon>Bacillati</taxon>
        <taxon>Bacillota</taxon>
        <taxon>Bacilli</taxon>
        <taxon>Lactobacillales</taxon>
        <taxon>Lactobacillaceae</taxon>
        <taxon>Lactobacillus</taxon>
    </lineage>
</organism>